<gene>
    <name evidence="4" type="ORF">V9T40_012343</name>
</gene>
<keyword evidence="5" id="KW-1185">Reference proteome</keyword>
<dbReference type="PANTHER" id="PTHR12384">
    <property type="entry name" value="MATERNAL PROTEIN EXUPERANTIA"/>
    <property type="match status" value="1"/>
</dbReference>
<dbReference type="InterPro" id="IPR040941">
    <property type="entry name" value="SAM_Exu"/>
</dbReference>
<name>A0AAN9TK93_9HEMI</name>
<evidence type="ECO:0000313" key="4">
    <source>
        <dbReference type="EMBL" id="KAK7576057.1"/>
    </source>
</evidence>
<evidence type="ECO:0008006" key="6">
    <source>
        <dbReference type="Google" id="ProtNLM"/>
    </source>
</evidence>
<dbReference type="Gene3D" id="3.30.420.10">
    <property type="entry name" value="Ribonuclease H-like superfamily/Ribonuclease H"/>
    <property type="match status" value="1"/>
</dbReference>
<dbReference type="GO" id="GO:0045450">
    <property type="term" value="P:bicoid mRNA localization"/>
    <property type="evidence" value="ECO:0007669"/>
    <property type="project" value="InterPro"/>
</dbReference>
<sequence>MVESNLETSNGSSSSQTSEDSTNVAEPVPLDDYCLVGWDLDTTGRKLLDEICHIAGYIPDDAFSLYIMPHGNLTKVAKRRHMIRIVTVNFYRIIKDTSSNKMLKTKSEVSALVDFLDWLENSCKKSGKKGVLLISHESYKFNPHMLIKSLFKYNLFERFSDIVKGFVDCHTFAKKKCEQTMVSFSIRTLSKVLLDKDNVEIHKASDRARLAYDIVQHLCAGDSEIGNGAASPNLEIVRTLLPFTTSVQYELKVLQDLQVLLSRQHTLKPIFASFLGAKLKSYHERRSALQLRKYLVDAYVDYDMLKTAWSKGKEALEELINDKLSGDEVEEKQKEELLKLLTDHFENPEEPKRRVPRFSRRNVRKSPSTSKSETAKVSESENIEPAASEEVPLADDIVKPIQTNTSAPVLVN</sequence>
<accession>A0AAN9TK93</accession>
<dbReference type="GO" id="GO:0042803">
    <property type="term" value="F:protein homodimerization activity"/>
    <property type="evidence" value="ECO:0007669"/>
    <property type="project" value="InterPro"/>
</dbReference>
<comment type="caution">
    <text evidence="4">The sequence shown here is derived from an EMBL/GenBank/DDBJ whole genome shotgun (WGS) entry which is preliminary data.</text>
</comment>
<reference evidence="4 5" key="1">
    <citation type="submission" date="2024-03" db="EMBL/GenBank/DDBJ databases">
        <title>Adaptation during the transition from Ophiocordyceps entomopathogen to insect associate is accompanied by gene loss and intensified selection.</title>
        <authorList>
            <person name="Ward C.M."/>
            <person name="Onetto C.A."/>
            <person name="Borneman A.R."/>
        </authorList>
    </citation>
    <scope>NUCLEOTIDE SEQUENCE [LARGE SCALE GENOMIC DNA]</scope>
    <source>
        <strain evidence="4">AWRI1</strain>
        <tissue evidence="4">Single Adult Female</tissue>
    </source>
</reference>
<feature type="region of interest" description="Disordered" evidence="1">
    <location>
        <begin position="1"/>
        <end position="25"/>
    </location>
</feature>
<dbReference type="SUPFAM" id="SSF53098">
    <property type="entry name" value="Ribonuclease H-like"/>
    <property type="match status" value="1"/>
</dbReference>
<dbReference type="InterPro" id="IPR012337">
    <property type="entry name" value="RNaseH-like_sf"/>
</dbReference>
<dbReference type="Proteomes" id="UP001367676">
    <property type="component" value="Unassembled WGS sequence"/>
</dbReference>
<feature type="compositionally biased region" description="Polar residues" evidence="1">
    <location>
        <begin position="401"/>
        <end position="412"/>
    </location>
</feature>
<feature type="compositionally biased region" description="Low complexity" evidence="1">
    <location>
        <begin position="1"/>
        <end position="23"/>
    </location>
</feature>
<dbReference type="Pfam" id="PF22123">
    <property type="entry name" value="Exu_RNase_H_like"/>
    <property type="match status" value="1"/>
</dbReference>
<evidence type="ECO:0000259" key="3">
    <source>
        <dbReference type="Pfam" id="PF22123"/>
    </source>
</evidence>
<dbReference type="EMBL" id="JBBCAQ010000036">
    <property type="protein sequence ID" value="KAK7576057.1"/>
    <property type="molecule type" value="Genomic_DNA"/>
</dbReference>
<dbReference type="Pfam" id="PF18609">
    <property type="entry name" value="SAM_Exu"/>
    <property type="match status" value="1"/>
</dbReference>
<protein>
    <recommendedName>
        <fullName evidence="6">Maternal protein exuperantia</fullName>
    </recommendedName>
</protein>
<feature type="compositionally biased region" description="Basic and acidic residues" evidence="1">
    <location>
        <begin position="343"/>
        <end position="353"/>
    </location>
</feature>
<dbReference type="GO" id="GO:0003723">
    <property type="term" value="F:RNA binding"/>
    <property type="evidence" value="ECO:0007669"/>
    <property type="project" value="InterPro"/>
</dbReference>
<dbReference type="InterPro" id="IPR054362">
    <property type="entry name" value="Exu_RNase_H-like"/>
</dbReference>
<evidence type="ECO:0000313" key="5">
    <source>
        <dbReference type="Proteomes" id="UP001367676"/>
    </source>
</evidence>
<dbReference type="AlphaFoldDB" id="A0AAN9TK93"/>
<feature type="region of interest" description="Disordered" evidence="1">
    <location>
        <begin position="343"/>
        <end position="412"/>
    </location>
</feature>
<feature type="domain" description="Exuperantia RNAse H-like" evidence="3">
    <location>
        <begin position="33"/>
        <end position="193"/>
    </location>
</feature>
<dbReference type="InterPro" id="IPR037998">
    <property type="entry name" value="Exu"/>
</dbReference>
<dbReference type="InterPro" id="IPR036397">
    <property type="entry name" value="RNaseH_sf"/>
</dbReference>
<evidence type="ECO:0000256" key="1">
    <source>
        <dbReference type="SAM" id="MobiDB-lite"/>
    </source>
</evidence>
<feature type="compositionally biased region" description="Basic residues" evidence="1">
    <location>
        <begin position="354"/>
        <end position="364"/>
    </location>
</feature>
<feature type="domain" description="Exuperantia SAM-like" evidence="2">
    <location>
        <begin position="269"/>
        <end position="344"/>
    </location>
</feature>
<proteinExistence type="predicted"/>
<evidence type="ECO:0000259" key="2">
    <source>
        <dbReference type="Pfam" id="PF18609"/>
    </source>
</evidence>
<dbReference type="PANTHER" id="PTHR12384:SF2">
    <property type="entry name" value="MATERNAL PROTEIN EXUPERANTIA"/>
    <property type="match status" value="1"/>
</dbReference>
<organism evidence="4 5">
    <name type="scientific">Parthenolecanium corni</name>
    <dbReference type="NCBI Taxonomy" id="536013"/>
    <lineage>
        <taxon>Eukaryota</taxon>
        <taxon>Metazoa</taxon>
        <taxon>Ecdysozoa</taxon>
        <taxon>Arthropoda</taxon>
        <taxon>Hexapoda</taxon>
        <taxon>Insecta</taxon>
        <taxon>Pterygota</taxon>
        <taxon>Neoptera</taxon>
        <taxon>Paraneoptera</taxon>
        <taxon>Hemiptera</taxon>
        <taxon>Sternorrhyncha</taxon>
        <taxon>Coccoidea</taxon>
        <taxon>Coccidae</taxon>
        <taxon>Parthenolecanium</taxon>
    </lineage>
</organism>